<dbReference type="InterPro" id="IPR003280">
    <property type="entry name" value="2pore_dom_K_chnl"/>
</dbReference>
<dbReference type="PANTHER" id="PTHR11003">
    <property type="entry name" value="POTASSIUM CHANNEL, SUBFAMILY K"/>
    <property type="match status" value="1"/>
</dbReference>
<accession>A0A1B0FI21</accession>
<feature type="region of interest" description="Disordered" evidence="8">
    <location>
        <begin position="88"/>
        <end position="112"/>
    </location>
</feature>
<keyword evidence="3 9" id="KW-0812">Transmembrane</keyword>
<evidence type="ECO:0000256" key="6">
    <source>
        <dbReference type="ARBA" id="ARBA00023136"/>
    </source>
</evidence>
<proteinExistence type="predicted"/>
<feature type="transmembrane region" description="Helical" evidence="9">
    <location>
        <begin position="559"/>
        <end position="580"/>
    </location>
</feature>
<evidence type="ECO:0000259" key="10">
    <source>
        <dbReference type="Pfam" id="PF07885"/>
    </source>
</evidence>
<evidence type="ECO:0000256" key="1">
    <source>
        <dbReference type="ARBA" id="ARBA00004141"/>
    </source>
</evidence>
<evidence type="ECO:0000256" key="8">
    <source>
        <dbReference type="SAM" id="MobiDB-lite"/>
    </source>
</evidence>
<organism evidence="11 12">
    <name type="scientific">Glossina morsitans morsitans</name>
    <name type="common">Savannah tsetse fly</name>
    <dbReference type="NCBI Taxonomy" id="37546"/>
    <lineage>
        <taxon>Eukaryota</taxon>
        <taxon>Metazoa</taxon>
        <taxon>Ecdysozoa</taxon>
        <taxon>Arthropoda</taxon>
        <taxon>Hexapoda</taxon>
        <taxon>Insecta</taxon>
        <taxon>Pterygota</taxon>
        <taxon>Neoptera</taxon>
        <taxon>Endopterygota</taxon>
        <taxon>Diptera</taxon>
        <taxon>Brachycera</taxon>
        <taxon>Muscomorpha</taxon>
        <taxon>Hippoboscoidea</taxon>
        <taxon>Glossinidae</taxon>
        <taxon>Glossina</taxon>
    </lineage>
</organism>
<dbReference type="EMBL" id="CCAG010024056">
    <property type="status" value="NOT_ANNOTATED_CDS"/>
    <property type="molecule type" value="Genomic_DNA"/>
</dbReference>
<evidence type="ECO:0000256" key="2">
    <source>
        <dbReference type="ARBA" id="ARBA00022448"/>
    </source>
</evidence>
<dbReference type="SUPFAM" id="SSF81324">
    <property type="entry name" value="Voltage-gated potassium channels"/>
    <property type="match status" value="1"/>
</dbReference>
<sequence length="658" mass="73527">METINTTAVTETQKRKDYFKYRQLRVNKLPSGNFKNTTDHFCQKQPHTDVKANVDKFTPSSSMTSTGVRVPPNKTSAQHIYSNRCLEGASSTGANQTPLLPTQSSQPEPLRSLLTSPTFPVSSTLIQNNFLVASDKKQLIQNTHSNFEAVAANSSVRNSCKDTVMHRTQTATLYVPIIATGTSLTQPVMKYHTIQVPNIKPFGFPSYVTNASNNNRNCYEEIELSHPKPTCHIAVRQSHDVRRAKFLANPLPNEINILLQENDVICQEDLVQRQNLWLSPSSTNTITAGTRKIQSFTMCDDRTLMDSLESDRSGSSNVDKLQSVSMTITQSIDNADGISHKVEPDYISGSISNILPLAYVDYLDDGRKVNNLMISNDSGDETEHSSCAHGTPSRMPLIPSGSTSKDSKVLRPFVRMSSPSINGFNNAKKALHFHRSSMNVFPNSSAKFMIQDQQKFQQEGQHQRTQKSIMINSGFKCNRHEARRSSLSPSFCYAGDARSRFNCDNSYNSDDEHDGKGLHEFDFLQTNLRGASHFNFCNSPLKSLHFPGKGRIQHHQVPLIIVILILIFYVCLGTMVFALWENWSLIDGAYFCFVTLTTIGCSGLTPEKTLHGPELQLIVCCAYLLLGLVLVAMSFNILETQLMWSCKRLTGRMKLAQD</sequence>
<dbReference type="STRING" id="37546.A0A1B0FI21"/>
<dbReference type="GO" id="GO:0005886">
    <property type="term" value="C:plasma membrane"/>
    <property type="evidence" value="ECO:0007669"/>
    <property type="project" value="TreeGrafter"/>
</dbReference>
<dbReference type="GO" id="GO:0015271">
    <property type="term" value="F:outward rectifier potassium channel activity"/>
    <property type="evidence" value="ECO:0007669"/>
    <property type="project" value="TreeGrafter"/>
</dbReference>
<feature type="region of interest" description="Disordered" evidence="8">
    <location>
        <begin position="53"/>
        <end position="74"/>
    </location>
</feature>
<comment type="subcellular location">
    <subcellularLocation>
        <location evidence="1">Membrane</location>
        <topology evidence="1">Multi-pass membrane protein</topology>
    </subcellularLocation>
</comment>
<keyword evidence="2" id="KW-0813">Transport</keyword>
<dbReference type="Pfam" id="PF07885">
    <property type="entry name" value="Ion_trans_2"/>
    <property type="match status" value="1"/>
</dbReference>
<keyword evidence="12" id="KW-1185">Reference proteome</keyword>
<evidence type="ECO:0000256" key="3">
    <source>
        <dbReference type="ARBA" id="ARBA00022692"/>
    </source>
</evidence>
<dbReference type="InterPro" id="IPR013099">
    <property type="entry name" value="K_chnl_dom"/>
</dbReference>
<evidence type="ECO:0000256" key="9">
    <source>
        <dbReference type="SAM" id="Phobius"/>
    </source>
</evidence>
<evidence type="ECO:0000256" key="4">
    <source>
        <dbReference type="ARBA" id="ARBA00022989"/>
    </source>
</evidence>
<keyword evidence="7" id="KW-0407">Ion channel</keyword>
<dbReference type="GO" id="GO:0022841">
    <property type="term" value="F:potassium ion leak channel activity"/>
    <property type="evidence" value="ECO:0007669"/>
    <property type="project" value="TreeGrafter"/>
</dbReference>
<dbReference type="PANTHER" id="PTHR11003:SF352">
    <property type="entry name" value="BCDNA.GH04802-RELATED"/>
    <property type="match status" value="1"/>
</dbReference>
<evidence type="ECO:0000256" key="5">
    <source>
        <dbReference type="ARBA" id="ARBA00023065"/>
    </source>
</evidence>
<name>A0A1B0FI21_GLOMM</name>
<protein>
    <recommendedName>
        <fullName evidence="10">Potassium channel domain-containing protein</fullName>
    </recommendedName>
</protein>
<evidence type="ECO:0000313" key="12">
    <source>
        <dbReference type="Proteomes" id="UP000092444"/>
    </source>
</evidence>
<feature type="compositionally biased region" description="Polar residues" evidence="8">
    <location>
        <begin position="58"/>
        <end position="74"/>
    </location>
</feature>
<dbReference type="Proteomes" id="UP000092444">
    <property type="component" value="Unassembled WGS sequence"/>
</dbReference>
<feature type="transmembrane region" description="Helical" evidence="9">
    <location>
        <begin position="615"/>
        <end position="638"/>
    </location>
</feature>
<dbReference type="GO" id="GO:0030322">
    <property type="term" value="P:stabilization of membrane potential"/>
    <property type="evidence" value="ECO:0007669"/>
    <property type="project" value="TreeGrafter"/>
</dbReference>
<evidence type="ECO:0000256" key="7">
    <source>
        <dbReference type="ARBA" id="ARBA00023303"/>
    </source>
</evidence>
<reference evidence="11" key="1">
    <citation type="submission" date="2020-05" db="UniProtKB">
        <authorList>
            <consortium name="EnsemblMetazoa"/>
        </authorList>
    </citation>
    <scope>IDENTIFICATION</scope>
    <source>
        <strain evidence="11">Yale</strain>
    </source>
</reference>
<dbReference type="Gene3D" id="1.10.287.70">
    <property type="match status" value="1"/>
</dbReference>
<keyword evidence="4 9" id="KW-1133">Transmembrane helix</keyword>
<feature type="region of interest" description="Disordered" evidence="8">
    <location>
        <begin position="378"/>
        <end position="406"/>
    </location>
</feature>
<dbReference type="PhylomeDB" id="A0A1B0FI21"/>
<dbReference type="EnsemblMetazoa" id="GMOY003445-RA">
    <property type="protein sequence ID" value="GMOY003445-PA"/>
    <property type="gene ID" value="GMOY003445"/>
</dbReference>
<keyword evidence="6 9" id="KW-0472">Membrane</keyword>
<feature type="compositionally biased region" description="Polar residues" evidence="8">
    <location>
        <begin position="89"/>
        <end position="112"/>
    </location>
</feature>
<dbReference type="VEuPathDB" id="VectorBase:GMOY003445"/>
<keyword evidence="5" id="KW-0406">Ion transport</keyword>
<feature type="domain" description="Potassium channel" evidence="10">
    <location>
        <begin position="565"/>
        <end position="640"/>
    </location>
</feature>
<dbReference type="AlphaFoldDB" id="A0A1B0FI21"/>
<evidence type="ECO:0000313" key="11">
    <source>
        <dbReference type="EnsemblMetazoa" id="GMOY003445-PA"/>
    </source>
</evidence>